<dbReference type="STRING" id="1480694.DC28_12555"/>
<proteinExistence type="predicted"/>
<dbReference type="InterPro" id="IPR036271">
    <property type="entry name" value="Tet_transcr_reg_TetR-rel_C_sf"/>
</dbReference>
<dbReference type="eggNOG" id="ENOG5033Y7F">
    <property type="taxonomic scope" value="Bacteria"/>
</dbReference>
<comment type="caution">
    <text evidence="2">The sequence shown here is derived from an EMBL/GenBank/DDBJ whole genome shotgun (WGS) entry which is preliminary data.</text>
</comment>
<protein>
    <recommendedName>
        <fullName evidence="4">HTH tetR-type domain-containing protein</fullName>
    </recommendedName>
</protein>
<keyword evidence="3" id="KW-1185">Reference proteome</keyword>
<dbReference type="Gene3D" id="1.10.357.10">
    <property type="entry name" value="Tetracycline Repressor, domain 2"/>
    <property type="match status" value="1"/>
</dbReference>
<name>A0A098QUM0_9SPIO</name>
<feature type="region of interest" description="Disordered" evidence="1">
    <location>
        <begin position="159"/>
        <end position="187"/>
    </location>
</feature>
<sequence>MTKKTRPGTAREDFVAAVLTLIDNGLGFRDLNLRRVARQVGCAHTNAYNYFASWEELLWFSLKGAMEGLLCAAGLPQNPGSLSNPELLNHIRSFPGPGEKGSLFEVYVDFAYRHPGWYRLIWLDPMGGEPPEEILPLLHAPSRLFGWWLEHWMTPPYSVGTSDMSGDEHPQHPQPLAVESPKPEPAEGLPPWVLERGRILHGYMHGELANMVTGRSPELTSPGMSRILIARIMDLYTRLNTK</sequence>
<evidence type="ECO:0008006" key="4">
    <source>
        <dbReference type="Google" id="ProtNLM"/>
    </source>
</evidence>
<reference evidence="2 3" key="1">
    <citation type="submission" date="2014-05" db="EMBL/GenBank/DDBJ databases">
        <title>De novo Genome Sequence of Spirocheata sp.</title>
        <authorList>
            <person name="Shivani Y."/>
            <person name="Subhash Y."/>
            <person name="Tushar L."/>
            <person name="Sasikala C."/>
            <person name="Ramana C.V."/>
        </authorList>
    </citation>
    <scope>NUCLEOTIDE SEQUENCE [LARGE SCALE GENOMIC DNA]</scope>
    <source>
        <strain evidence="2 3">JC230</strain>
    </source>
</reference>
<dbReference type="SUPFAM" id="SSF46689">
    <property type="entry name" value="Homeodomain-like"/>
    <property type="match status" value="1"/>
</dbReference>
<dbReference type="Proteomes" id="UP000029692">
    <property type="component" value="Unassembled WGS sequence"/>
</dbReference>
<dbReference type="AlphaFoldDB" id="A0A098QUM0"/>
<dbReference type="EMBL" id="JNUP01000067">
    <property type="protein sequence ID" value="KGE71266.1"/>
    <property type="molecule type" value="Genomic_DNA"/>
</dbReference>
<evidence type="ECO:0000256" key="1">
    <source>
        <dbReference type="SAM" id="MobiDB-lite"/>
    </source>
</evidence>
<evidence type="ECO:0000313" key="2">
    <source>
        <dbReference type="EMBL" id="KGE71266.1"/>
    </source>
</evidence>
<dbReference type="SUPFAM" id="SSF48498">
    <property type="entry name" value="Tetracyclin repressor-like, C-terminal domain"/>
    <property type="match status" value="1"/>
</dbReference>
<gene>
    <name evidence="2" type="ORF">DC28_12555</name>
</gene>
<accession>A0A098QUM0</accession>
<dbReference type="RefSeq" id="WP_037549012.1">
    <property type="nucleotide sequence ID" value="NZ_JNUP01000067.1"/>
</dbReference>
<evidence type="ECO:0000313" key="3">
    <source>
        <dbReference type="Proteomes" id="UP000029692"/>
    </source>
</evidence>
<organism evidence="2 3">
    <name type="scientific">Spirochaeta lutea</name>
    <dbReference type="NCBI Taxonomy" id="1480694"/>
    <lineage>
        <taxon>Bacteria</taxon>
        <taxon>Pseudomonadati</taxon>
        <taxon>Spirochaetota</taxon>
        <taxon>Spirochaetia</taxon>
        <taxon>Spirochaetales</taxon>
        <taxon>Spirochaetaceae</taxon>
        <taxon>Spirochaeta</taxon>
    </lineage>
</organism>
<dbReference type="InterPro" id="IPR009057">
    <property type="entry name" value="Homeodomain-like_sf"/>
</dbReference>
<dbReference type="OrthoDB" id="6430772at2"/>